<dbReference type="KEGG" id="hbq:QI031_21185"/>
<dbReference type="RefSeq" id="WP_281481611.1">
    <property type="nucleotide sequence ID" value="NZ_CP124543.1"/>
</dbReference>
<dbReference type="Proteomes" id="UP001223520">
    <property type="component" value="Chromosome"/>
</dbReference>
<name>A0AAJ6NPM2_9CYAN</name>
<sequence length="101" mass="11603">MNSQSKSIMSNLEQAHSQDIETITRLLAKISNRSPLEIKPHLNTMLEQLVQSSTEPPFYETATAEEWVTAFREWAASHHHETPPLSDYAVSRSSMYEDERL</sequence>
<reference evidence="2 3" key="1">
    <citation type="journal article" date="2023" name="Limnol Oceanogr Lett">
        <title>Environmental adaptations by the intertidal Antarctic cyanobacterium Halotia branconii CENA392 as revealed using long-read genome sequencing.</title>
        <authorList>
            <person name="Dextro R.B."/>
            <person name="Delbaje E."/>
            <person name="Freitas P.N.N."/>
            <person name="Geraldes V."/>
            <person name="Pinto E."/>
            <person name="Long P.F."/>
            <person name="Fiore M.F."/>
        </authorList>
    </citation>
    <scope>NUCLEOTIDE SEQUENCE [LARGE SCALE GENOMIC DNA]</scope>
    <source>
        <strain evidence="2 3">CENA392</strain>
    </source>
</reference>
<proteinExistence type="predicted"/>
<gene>
    <name evidence="2" type="ORF">QI031_21185</name>
</gene>
<protein>
    <submittedName>
        <fullName evidence="2">Uncharacterized protein</fullName>
    </submittedName>
</protein>
<dbReference type="AlphaFoldDB" id="A0AAJ6NPM2"/>
<evidence type="ECO:0000313" key="2">
    <source>
        <dbReference type="EMBL" id="WGV24287.1"/>
    </source>
</evidence>
<organism evidence="2 3">
    <name type="scientific">Halotia branconii CENA392</name>
    <dbReference type="NCBI Taxonomy" id="1539056"/>
    <lineage>
        <taxon>Bacteria</taxon>
        <taxon>Bacillati</taxon>
        <taxon>Cyanobacteriota</taxon>
        <taxon>Cyanophyceae</taxon>
        <taxon>Nostocales</taxon>
        <taxon>Nodulariaceae</taxon>
        <taxon>Halotia</taxon>
    </lineage>
</organism>
<feature type="region of interest" description="Disordered" evidence="1">
    <location>
        <begin position="77"/>
        <end position="101"/>
    </location>
</feature>
<keyword evidence="3" id="KW-1185">Reference proteome</keyword>
<accession>A0AAJ6NPM2</accession>
<evidence type="ECO:0000256" key="1">
    <source>
        <dbReference type="SAM" id="MobiDB-lite"/>
    </source>
</evidence>
<dbReference type="EMBL" id="CP124543">
    <property type="protein sequence ID" value="WGV24287.1"/>
    <property type="molecule type" value="Genomic_DNA"/>
</dbReference>
<evidence type="ECO:0000313" key="3">
    <source>
        <dbReference type="Proteomes" id="UP001223520"/>
    </source>
</evidence>